<name>A0A1D3TZ67_9FIRM</name>
<accession>A0A1D3TZ67</accession>
<keyword evidence="4" id="KW-1185">Reference proteome</keyword>
<dbReference type="SUPFAM" id="SSF53474">
    <property type="entry name" value="alpha/beta-Hydrolases"/>
    <property type="match status" value="1"/>
</dbReference>
<feature type="domain" description="BD-FAE-like" evidence="2">
    <location>
        <begin position="94"/>
        <end position="247"/>
    </location>
</feature>
<keyword evidence="1" id="KW-0378">Hydrolase</keyword>
<dbReference type="RefSeq" id="WP_091237069.1">
    <property type="nucleotide sequence ID" value="NZ_FMKA01000064.1"/>
</dbReference>
<evidence type="ECO:0000313" key="3">
    <source>
        <dbReference type="EMBL" id="SCP99834.1"/>
    </source>
</evidence>
<dbReference type="InterPro" id="IPR050300">
    <property type="entry name" value="GDXG_lipolytic_enzyme"/>
</dbReference>
<evidence type="ECO:0000256" key="1">
    <source>
        <dbReference type="ARBA" id="ARBA00022801"/>
    </source>
</evidence>
<dbReference type="PANTHER" id="PTHR48081">
    <property type="entry name" value="AB HYDROLASE SUPERFAMILY PROTEIN C4A8.06C"/>
    <property type="match status" value="1"/>
</dbReference>
<dbReference type="InterPro" id="IPR029058">
    <property type="entry name" value="AB_hydrolase_fold"/>
</dbReference>
<dbReference type="AlphaFoldDB" id="A0A1D3TZ67"/>
<dbReference type="GO" id="GO:0016787">
    <property type="term" value="F:hydrolase activity"/>
    <property type="evidence" value="ECO:0007669"/>
    <property type="project" value="UniProtKB-KW"/>
</dbReference>
<dbReference type="OrthoDB" id="9794725at2"/>
<dbReference type="Gene3D" id="3.40.50.1820">
    <property type="entry name" value="alpha/beta hydrolase"/>
    <property type="match status" value="1"/>
</dbReference>
<protein>
    <submittedName>
        <fullName evidence="3">Acetyl esterase/lipase</fullName>
    </submittedName>
</protein>
<proteinExistence type="predicted"/>
<evidence type="ECO:0000313" key="4">
    <source>
        <dbReference type="Proteomes" id="UP000199315"/>
    </source>
</evidence>
<dbReference type="STRING" id="1619234.SAMN05421730_10643"/>
<dbReference type="InterPro" id="IPR049492">
    <property type="entry name" value="BD-FAE-like_dom"/>
</dbReference>
<organism evidence="3 4">
    <name type="scientific">Anaerobium acetethylicum</name>
    <dbReference type="NCBI Taxonomy" id="1619234"/>
    <lineage>
        <taxon>Bacteria</taxon>
        <taxon>Bacillati</taxon>
        <taxon>Bacillota</taxon>
        <taxon>Clostridia</taxon>
        <taxon>Lachnospirales</taxon>
        <taxon>Lachnospiraceae</taxon>
        <taxon>Anaerobium</taxon>
    </lineage>
</organism>
<gene>
    <name evidence="3" type="ORF">SAMN05421730_10643</name>
</gene>
<sequence>MQVEKIKLYEDREDVTLTAYVIADSPELLNGAKRPGIIICPGGGYISCSDREAEPVALRFAAMGYHAFVLRYSTYNEGSNAFPDLSKPISPKKHCQHPAPMREIGKAMLIVRKHADEWLVDTDKIAVCGFSAGAHNTAMFGTYWHTPVLSEYFHEKPEAFKPGALILGYTLSDYIFMKNISKNMMDEAFFEASNTAFLGEAKPGEERLDEVSPARHVTEHTPPTFLWATAEDTLVPVQHTLRMAHALADMHIPFEMHVFEEGPHGLALATQATAGAKSQISADAAKWTELADKWLEKRFALNMPEMTEFEEMLNNGNFM</sequence>
<dbReference type="PANTHER" id="PTHR48081:SF6">
    <property type="entry name" value="PEPTIDASE S9 PROLYL OLIGOPEPTIDASE CATALYTIC DOMAIN-CONTAINING PROTEIN"/>
    <property type="match status" value="1"/>
</dbReference>
<dbReference type="Proteomes" id="UP000199315">
    <property type="component" value="Unassembled WGS sequence"/>
</dbReference>
<dbReference type="Pfam" id="PF20434">
    <property type="entry name" value="BD-FAE"/>
    <property type="match status" value="1"/>
</dbReference>
<evidence type="ECO:0000259" key="2">
    <source>
        <dbReference type="Pfam" id="PF20434"/>
    </source>
</evidence>
<reference evidence="3 4" key="1">
    <citation type="submission" date="2016-09" db="EMBL/GenBank/DDBJ databases">
        <authorList>
            <person name="Capua I."/>
            <person name="De Benedictis P."/>
            <person name="Joannis T."/>
            <person name="Lombin L.H."/>
            <person name="Cattoli G."/>
        </authorList>
    </citation>
    <scope>NUCLEOTIDE SEQUENCE [LARGE SCALE GENOMIC DNA]</scope>
    <source>
        <strain evidence="3 4">GluBS11</strain>
    </source>
</reference>
<dbReference type="EMBL" id="FMKA01000064">
    <property type="protein sequence ID" value="SCP99834.1"/>
    <property type="molecule type" value="Genomic_DNA"/>
</dbReference>